<protein>
    <recommendedName>
        <fullName evidence="3">Peptidase M28 domain-containing protein</fullName>
    </recommendedName>
</protein>
<proteinExistence type="predicted"/>
<dbReference type="Gene3D" id="3.50.30.30">
    <property type="match status" value="1"/>
</dbReference>
<name>A0ABV4GMX5_9BRAD</name>
<dbReference type="Proteomes" id="UP001565474">
    <property type="component" value="Unassembled WGS sequence"/>
</dbReference>
<keyword evidence="2" id="KW-1185">Reference proteome</keyword>
<dbReference type="Gene3D" id="3.40.630.10">
    <property type="entry name" value="Zn peptidases"/>
    <property type="match status" value="1"/>
</dbReference>
<evidence type="ECO:0000313" key="2">
    <source>
        <dbReference type="Proteomes" id="UP001565474"/>
    </source>
</evidence>
<sequence length="482" mass="52645">MEFFAVDHDTIRAELMYLESLGSRISGSKSHDQLVEHVKQQWADFGMRVHEDVLHFDRWSMAAENPDGLRLKIDGRDIAISSVFPYSGTTGPLGTEKQLYRLRGPIPRWSKARGGIAVVEVRNREFPFDAAVKTWDRARAWGKTPMPLLPATFAGLGLARARRAGVEAVIFAWRGISTCNAKGQYLPFTLPYQNIPAVFVAGDDADFVLDAASLGRQAMLIVDAVIDRDGTMRTIWAAVEGNSAAHETVLVVSHSDGTNIVEENGHIGLVELARLVVAQPLARTVIFVLTAGHLRIPAVTDYGQATSRWLRDHPQWWAGGPGDRHAVAGLVIEHLGAREYRDNPLKNTYGPTGNPAPELLYASTAQLTALIESEWRTTGQAPRVSAPNALIQFGEGQPLYLKGIPNIALVTVPQYLLSIEPGDYVDVALLDRQVSSFARLLQRIDTMPSNEIGTVKMTTPLAKAAAALRAIGILAGSSLHCR</sequence>
<comment type="caution">
    <text evidence="1">The sequence shown here is derived from an EMBL/GenBank/DDBJ whole genome shotgun (WGS) entry which is preliminary data.</text>
</comment>
<reference evidence="1 2" key="1">
    <citation type="submission" date="2024-07" db="EMBL/GenBank/DDBJ databases">
        <title>Genomic Encyclopedia of Type Strains, Phase V (KMG-V): Genome sequencing to study the core and pangenomes of soil and plant-associated prokaryotes.</title>
        <authorList>
            <person name="Whitman W."/>
        </authorList>
    </citation>
    <scope>NUCLEOTIDE SEQUENCE [LARGE SCALE GENOMIC DNA]</scope>
    <source>
        <strain evidence="1 2">USDA 222</strain>
    </source>
</reference>
<dbReference type="SUPFAM" id="SSF53187">
    <property type="entry name" value="Zn-dependent exopeptidases"/>
    <property type="match status" value="1"/>
</dbReference>
<dbReference type="RefSeq" id="WP_036046590.1">
    <property type="nucleotide sequence ID" value="NZ_JBGBYD010000002.1"/>
</dbReference>
<dbReference type="EMBL" id="JBGBZN010000002">
    <property type="protein sequence ID" value="MEY9472238.1"/>
    <property type="molecule type" value="Genomic_DNA"/>
</dbReference>
<organism evidence="1 2">
    <name type="scientific">Bradyrhizobium yuanmingense</name>
    <dbReference type="NCBI Taxonomy" id="108015"/>
    <lineage>
        <taxon>Bacteria</taxon>
        <taxon>Pseudomonadati</taxon>
        <taxon>Pseudomonadota</taxon>
        <taxon>Alphaproteobacteria</taxon>
        <taxon>Hyphomicrobiales</taxon>
        <taxon>Nitrobacteraceae</taxon>
        <taxon>Bradyrhizobium</taxon>
    </lineage>
</organism>
<evidence type="ECO:0008006" key="3">
    <source>
        <dbReference type="Google" id="ProtNLM"/>
    </source>
</evidence>
<accession>A0ABV4GMX5</accession>
<evidence type="ECO:0000313" key="1">
    <source>
        <dbReference type="EMBL" id="MEY9472238.1"/>
    </source>
</evidence>
<gene>
    <name evidence="1" type="ORF">ABH992_004637</name>
</gene>